<evidence type="ECO:0000256" key="10">
    <source>
        <dbReference type="SAM" id="Phobius"/>
    </source>
</evidence>
<evidence type="ECO:0000313" key="12">
    <source>
        <dbReference type="EMBL" id="KAK2856059.1"/>
    </source>
</evidence>
<evidence type="ECO:0000313" key="13">
    <source>
        <dbReference type="Proteomes" id="UP001187415"/>
    </source>
</evidence>
<keyword evidence="2 10" id="KW-0812">Transmembrane</keyword>
<keyword evidence="4 10" id="KW-1133">Transmembrane helix</keyword>
<keyword evidence="5 10" id="KW-0472">Membrane</keyword>
<feature type="transmembrane region" description="Helical" evidence="10">
    <location>
        <begin position="581"/>
        <end position="605"/>
    </location>
</feature>
<comment type="caution">
    <text evidence="12">The sequence shown here is derived from an EMBL/GenBank/DDBJ whole genome shotgun (WGS) entry which is preliminary data.</text>
</comment>
<accession>A0AA88SYT7</accession>
<dbReference type="PANTHER" id="PTHR23037:SF35">
    <property type="entry name" value="FIBRONECTIN TYPE-III DOMAIN-CONTAINING PROTEIN"/>
    <property type="match status" value="1"/>
</dbReference>
<feature type="domain" description="Fibronectin type-III" evidence="11">
    <location>
        <begin position="196"/>
        <end position="294"/>
    </location>
</feature>
<dbReference type="InterPro" id="IPR003961">
    <property type="entry name" value="FN3_dom"/>
</dbReference>
<dbReference type="CDD" id="cd00063">
    <property type="entry name" value="FN3"/>
    <property type="match status" value="2"/>
</dbReference>
<keyword evidence="13" id="KW-1185">Reference proteome</keyword>
<evidence type="ECO:0000256" key="4">
    <source>
        <dbReference type="ARBA" id="ARBA00022989"/>
    </source>
</evidence>
<dbReference type="AlphaFoldDB" id="A0AA88SYT7"/>
<name>A0AA88SYT7_CHASR</name>
<evidence type="ECO:0000256" key="1">
    <source>
        <dbReference type="ARBA" id="ARBA00004479"/>
    </source>
</evidence>
<dbReference type="InterPro" id="IPR013783">
    <property type="entry name" value="Ig-like_fold"/>
</dbReference>
<dbReference type="GO" id="GO:0004896">
    <property type="term" value="F:cytokine receptor activity"/>
    <property type="evidence" value="ECO:0007669"/>
    <property type="project" value="TreeGrafter"/>
</dbReference>
<keyword evidence="6" id="KW-1015">Disulfide bond</keyword>
<evidence type="ECO:0000256" key="9">
    <source>
        <dbReference type="SAM" id="MobiDB-lite"/>
    </source>
</evidence>
<evidence type="ECO:0000256" key="8">
    <source>
        <dbReference type="ARBA" id="ARBA00023180"/>
    </source>
</evidence>
<dbReference type="Pfam" id="PF00041">
    <property type="entry name" value="fn3"/>
    <property type="match status" value="1"/>
</dbReference>
<dbReference type="EMBL" id="JAUPFM010000003">
    <property type="protein sequence ID" value="KAK2856059.1"/>
    <property type="molecule type" value="Genomic_DNA"/>
</dbReference>
<proteinExistence type="predicted"/>
<sequence>MCNGQRTEPCNVFPKNQYIEVGSSTEVVCQTTCVRGRVFWTLDNSPIDESLSRTINSSHTVLTLRNFTHHSATLQCHSADTQQVLGGTTIRTYSKPSKISCMLESENQHGGVPEWVKCNWEHQIISPLKINYTLIYEMPLKPKTELCHSQETNCSNKSSSGPIYMFTNATFTVRAKTTAWETSSDPYEIDPYSMYKIIPPKVKVTVLPDRLSVKWSRSGTYRICHCEVKYSKVVSDGTPEVVLKKTLGANESIGSATIENVESCTNYKISVRCAIDKAPWSNWSQEQMVLTKLNKRHVRLRLWRKIAAPEESEMRKVHAMWKEIPSTCQDTFTYTIKTTPYKDDVPGVNYTDISCDNSTCDFDVSHHAHRISLKAFQKGILLAEDSVYVPATGKSLPQVTGIQASPLGDVILVSWKAPVQPVSGYMIDWTHNGHQYYWKESKYTNTTLSGLLDKKRYNITVTPLFEDKTGRGTQAIHICSRVGDPGNVTITVDPNDKSVFVSWDTKSQEECSGTVINYTVFYGTQTGPMLNVTVDGTRQGIHLKDLSPDTQYRVYVKATSLTGTNRSSERLFKTKRFDPRLLLALSVCGSIIIILVLSLGLFCAIKWKKFSEKPVPNPGLSSVALWTSPSHQKGKGSFQPFDNPSESLFDQIYTEATQKTSTSPLATSYNSNPAGGQTEEYTEAATVVAPEEQNEKPVGQRLCSPGESTALLSSEKGKHSPYRSQSSVESPTSMSNKLCKRVPVKQLEKSTPVTVYVTLDMFEQGQSR</sequence>
<keyword evidence="8" id="KW-0325">Glycoprotein</keyword>
<comment type="subcellular location">
    <subcellularLocation>
        <location evidence="1">Membrane</location>
        <topology evidence="1">Single-pass type I membrane protein</topology>
    </subcellularLocation>
</comment>
<dbReference type="Proteomes" id="UP001187415">
    <property type="component" value="Unassembled WGS sequence"/>
</dbReference>
<evidence type="ECO:0000256" key="5">
    <source>
        <dbReference type="ARBA" id="ARBA00023136"/>
    </source>
</evidence>
<evidence type="ECO:0000256" key="7">
    <source>
        <dbReference type="ARBA" id="ARBA00023170"/>
    </source>
</evidence>
<dbReference type="SMART" id="SM00060">
    <property type="entry name" value="FN3"/>
    <property type="match status" value="3"/>
</dbReference>
<dbReference type="InterPro" id="IPR036116">
    <property type="entry name" value="FN3_sf"/>
</dbReference>
<dbReference type="PROSITE" id="PS50853">
    <property type="entry name" value="FN3"/>
    <property type="match status" value="2"/>
</dbReference>
<evidence type="ECO:0000256" key="6">
    <source>
        <dbReference type="ARBA" id="ARBA00023157"/>
    </source>
</evidence>
<evidence type="ECO:0000256" key="3">
    <source>
        <dbReference type="ARBA" id="ARBA00022729"/>
    </source>
</evidence>
<feature type="domain" description="Fibronectin type-III" evidence="11">
    <location>
        <begin position="484"/>
        <end position="577"/>
    </location>
</feature>
<dbReference type="SUPFAM" id="SSF49265">
    <property type="entry name" value="Fibronectin type III"/>
    <property type="match status" value="2"/>
</dbReference>
<protein>
    <recommendedName>
        <fullName evidence="11">Fibronectin type-III domain-containing protein</fullName>
    </recommendedName>
</protein>
<keyword evidence="3" id="KW-0732">Signal</keyword>
<reference evidence="12" key="1">
    <citation type="submission" date="2023-07" db="EMBL/GenBank/DDBJ databases">
        <title>Chromosome-level Genome Assembly of Striped Snakehead (Channa striata).</title>
        <authorList>
            <person name="Liu H."/>
        </authorList>
    </citation>
    <scope>NUCLEOTIDE SEQUENCE</scope>
    <source>
        <strain evidence="12">Gz</strain>
        <tissue evidence="12">Muscle</tissue>
    </source>
</reference>
<evidence type="ECO:0000256" key="2">
    <source>
        <dbReference type="ARBA" id="ARBA00022692"/>
    </source>
</evidence>
<dbReference type="PANTHER" id="PTHR23037">
    <property type="entry name" value="CYTOKINE RECEPTOR"/>
    <property type="match status" value="1"/>
</dbReference>
<gene>
    <name evidence="12" type="ORF">Q5P01_004794</name>
</gene>
<organism evidence="12 13">
    <name type="scientific">Channa striata</name>
    <name type="common">Snakehead murrel</name>
    <name type="synonym">Ophicephalus striatus</name>
    <dbReference type="NCBI Taxonomy" id="64152"/>
    <lineage>
        <taxon>Eukaryota</taxon>
        <taxon>Metazoa</taxon>
        <taxon>Chordata</taxon>
        <taxon>Craniata</taxon>
        <taxon>Vertebrata</taxon>
        <taxon>Euteleostomi</taxon>
        <taxon>Actinopterygii</taxon>
        <taxon>Neopterygii</taxon>
        <taxon>Teleostei</taxon>
        <taxon>Neoteleostei</taxon>
        <taxon>Acanthomorphata</taxon>
        <taxon>Anabantaria</taxon>
        <taxon>Anabantiformes</taxon>
        <taxon>Channoidei</taxon>
        <taxon>Channidae</taxon>
        <taxon>Channa</taxon>
    </lineage>
</organism>
<dbReference type="GO" id="GO:0009897">
    <property type="term" value="C:external side of plasma membrane"/>
    <property type="evidence" value="ECO:0007669"/>
    <property type="project" value="TreeGrafter"/>
</dbReference>
<keyword evidence="7" id="KW-0675">Receptor</keyword>
<feature type="region of interest" description="Disordered" evidence="9">
    <location>
        <begin position="711"/>
        <end position="735"/>
    </location>
</feature>
<dbReference type="Gene3D" id="2.60.40.10">
    <property type="entry name" value="Immunoglobulins"/>
    <property type="match status" value="5"/>
</dbReference>
<evidence type="ECO:0000259" key="11">
    <source>
        <dbReference type="PROSITE" id="PS50853"/>
    </source>
</evidence>
<feature type="compositionally biased region" description="Polar residues" evidence="9">
    <location>
        <begin position="722"/>
        <end position="735"/>
    </location>
</feature>